<keyword evidence="2" id="KW-0326">Glycosidase</keyword>
<dbReference type="CDD" id="cd13399">
    <property type="entry name" value="Slt35-like"/>
    <property type="match status" value="1"/>
</dbReference>
<dbReference type="Gene3D" id="1.10.8.350">
    <property type="entry name" value="Bacterial muramidase"/>
    <property type="match status" value="1"/>
</dbReference>
<gene>
    <name evidence="2" type="ORF">MNB_SV-14-130</name>
</gene>
<dbReference type="AlphaFoldDB" id="A0A1W1BWW2"/>
<dbReference type="GO" id="GO:0016798">
    <property type="term" value="F:hydrolase activity, acting on glycosyl bonds"/>
    <property type="evidence" value="ECO:0007669"/>
    <property type="project" value="UniProtKB-KW"/>
</dbReference>
<dbReference type="InterPro" id="IPR023346">
    <property type="entry name" value="Lysozyme-like_dom_sf"/>
</dbReference>
<sequence>MRLLYFVLLFLFLSNSSFASSRIDYSKKWEVKKFINHMNKEFGYKKKYLKFIFKRIRKNPKVIAKFCTVPIPKKRVKEGSWDRYKRIHIGKNHINLGISFMKKYKKYLERAYKEYGVPAEYIIAIIGIESYYGDNCGRYYVFDQLSHLAFGKHKRKKFYKAQLEDFLRMCFKEQIEPRRVKGSSSGAIGLAQFMPSNYPIFGVDLDKDRKIRLSTPADAIGSIANYFKINGWIKDVPVAVKTNFKGRRFYTFKTGFKYKYKQKELKKIKAKGYFNYKDEVMLIKLSKAWSDELWFGSHNFYVITRYNHSAYYAMAVHQLAQKIKWRSINHHNKK</sequence>
<dbReference type="PANTHER" id="PTHR30163:SF9">
    <property type="entry name" value="MEMBRANE-BOUND LYTIC MUREIN TRANSGLYCOSYLASE B"/>
    <property type="match status" value="1"/>
</dbReference>
<organism evidence="2">
    <name type="scientific">hydrothermal vent metagenome</name>
    <dbReference type="NCBI Taxonomy" id="652676"/>
    <lineage>
        <taxon>unclassified sequences</taxon>
        <taxon>metagenomes</taxon>
        <taxon>ecological metagenomes</taxon>
    </lineage>
</organism>
<name>A0A1W1BWW2_9ZZZZ</name>
<dbReference type="Gene3D" id="1.10.530.10">
    <property type="match status" value="1"/>
</dbReference>
<feature type="domain" description="Transglycosylase SLT" evidence="1">
    <location>
        <begin position="30"/>
        <end position="321"/>
    </location>
</feature>
<dbReference type="EMBL" id="FPHN01000085">
    <property type="protein sequence ID" value="SFV58016.1"/>
    <property type="molecule type" value="Genomic_DNA"/>
</dbReference>
<protein>
    <submittedName>
        <fullName evidence="2">Membrane-bound lytic murein transglycosylase B</fullName>
        <ecNumber evidence="2">3.2.1.-</ecNumber>
    </submittedName>
</protein>
<reference evidence="2" key="1">
    <citation type="submission" date="2016-10" db="EMBL/GenBank/DDBJ databases">
        <authorList>
            <person name="de Groot N.N."/>
        </authorList>
    </citation>
    <scope>NUCLEOTIDE SEQUENCE</scope>
</reference>
<proteinExistence type="predicted"/>
<dbReference type="EC" id="3.2.1.-" evidence="2"/>
<accession>A0A1W1BWW2</accession>
<dbReference type="GO" id="GO:0009253">
    <property type="term" value="P:peptidoglycan catabolic process"/>
    <property type="evidence" value="ECO:0007669"/>
    <property type="project" value="TreeGrafter"/>
</dbReference>
<dbReference type="InterPro" id="IPR043426">
    <property type="entry name" value="MltB-like"/>
</dbReference>
<dbReference type="InterPro" id="IPR031304">
    <property type="entry name" value="SLT_2"/>
</dbReference>
<dbReference type="PANTHER" id="PTHR30163">
    <property type="entry name" value="MEMBRANE-BOUND LYTIC MUREIN TRANSGLYCOSYLASE B"/>
    <property type="match status" value="1"/>
</dbReference>
<dbReference type="GO" id="GO:0008933">
    <property type="term" value="F:peptidoglycan lytic transglycosylase activity"/>
    <property type="evidence" value="ECO:0007669"/>
    <property type="project" value="TreeGrafter"/>
</dbReference>
<evidence type="ECO:0000259" key="1">
    <source>
        <dbReference type="Pfam" id="PF13406"/>
    </source>
</evidence>
<dbReference type="SUPFAM" id="SSF53955">
    <property type="entry name" value="Lysozyme-like"/>
    <property type="match status" value="1"/>
</dbReference>
<evidence type="ECO:0000313" key="2">
    <source>
        <dbReference type="EMBL" id="SFV58016.1"/>
    </source>
</evidence>
<dbReference type="Pfam" id="PF13406">
    <property type="entry name" value="SLT_2"/>
    <property type="match status" value="1"/>
</dbReference>
<keyword evidence="2" id="KW-0378">Hydrolase</keyword>